<keyword evidence="4" id="KW-0472">Membrane</keyword>
<dbReference type="RefSeq" id="WP_114352509.1">
    <property type="nucleotide sequence ID" value="NZ_QPJJ01000005.1"/>
</dbReference>
<dbReference type="InterPro" id="IPR004101">
    <property type="entry name" value="Mur_ligase_C"/>
</dbReference>
<evidence type="ECO:0000256" key="4">
    <source>
        <dbReference type="SAM" id="Phobius"/>
    </source>
</evidence>
<dbReference type="InterPro" id="IPR036615">
    <property type="entry name" value="Mur_ligase_C_dom_sf"/>
</dbReference>
<dbReference type="Gene3D" id="3.90.190.20">
    <property type="entry name" value="Mur ligase, C-terminal domain"/>
    <property type="match status" value="1"/>
</dbReference>
<dbReference type="InterPro" id="IPR051046">
    <property type="entry name" value="MurCDEF_CellWall_CoF430Synth"/>
</dbReference>
<dbReference type="OrthoDB" id="9801978at2"/>
<dbReference type="Proteomes" id="UP000252585">
    <property type="component" value="Unassembled WGS sequence"/>
</dbReference>
<organism evidence="7 8">
    <name type="scientific">Saliterribacillus persicus</name>
    <dbReference type="NCBI Taxonomy" id="930114"/>
    <lineage>
        <taxon>Bacteria</taxon>
        <taxon>Bacillati</taxon>
        <taxon>Bacillota</taxon>
        <taxon>Bacilli</taxon>
        <taxon>Bacillales</taxon>
        <taxon>Bacillaceae</taxon>
        <taxon>Saliterribacillus</taxon>
    </lineage>
</organism>
<dbReference type="InterPro" id="IPR036565">
    <property type="entry name" value="Mur-like_cat_sf"/>
</dbReference>
<keyword evidence="8" id="KW-1185">Reference proteome</keyword>
<keyword evidence="2" id="KW-0547">Nucleotide-binding</keyword>
<dbReference type="SUPFAM" id="SSF53244">
    <property type="entry name" value="MurD-like peptide ligases, peptide-binding domain"/>
    <property type="match status" value="1"/>
</dbReference>
<dbReference type="Pfam" id="PF08245">
    <property type="entry name" value="Mur_ligase_M"/>
    <property type="match status" value="1"/>
</dbReference>
<keyword evidence="4" id="KW-0812">Transmembrane</keyword>
<protein>
    <submittedName>
        <fullName evidence="7">UDP-N-acetylmuramoyl-tripeptide--D-alanyl-D-alanine ligase</fullName>
    </submittedName>
</protein>
<evidence type="ECO:0000313" key="7">
    <source>
        <dbReference type="EMBL" id="RCW71956.1"/>
    </source>
</evidence>
<feature type="domain" description="Mur ligase C-terminal" evidence="5">
    <location>
        <begin position="396"/>
        <end position="517"/>
    </location>
</feature>
<dbReference type="PANTHER" id="PTHR43024">
    <property type="entry name" value="UDP-N-ACETYLMURAMOYL-TRIPEPTIDE--D-ALANYL-D-ALANINE LIGASE"/>
    <property type="match status" value="1"/>
</dbReference>
<name>A0A368XXU4_9BACI</name>
<dbReference type="AlphaFoldDB" id="A0A368XXU4"/>
<dbReference type="SUPFAM" id="SSF53623">
    <property type="entry name" value="MurD-like peptide ligases, catalytic domain"/>
    <property type="match status" value="1"/>
</dbReference>
<accession>A0A368XXU4</accession>
<keyword evidence="4" id="KW-1133">Transmembrane helix</keyword>
<evidence type="ECO:0000256" key="3">
    <source>
        <dbReference type="ARBA" id="ARBA00022840"/>
    </source>
</evidence>
<dbReference type="GO" id="GO:0016881">
    <property type="term" value="F:acid-amino acid ligase activity"/>
    <property type="evidence" value="ECO:0007669"/>
    <property type="project" value="InterPro"/>
</dbReference>
<dbReference type="EMBL" id="QPJJ01000005">
    <property type="protein sequence ID" value="RCW71956.1"/>
    <property type="molecule type" value="Genomic_DNA"/>
</dbReference>
<feature type="transmembrane region" description="Helical" evidence="4">
    <location>
        <begin position="104"/>
        <end position="124"/>
    </location>
</feature>
<keyword evidence="3" id="KW-0067">ATP-binding</keyword>
<dbReference type="Pfam" id="PF02875">
    <property type="entry name" value="Mur_ligase_C"/>
    <property type="match status" value="1"/>
</dbReference>
<dbReference type="InterPro" id="IPR013221">
    <property type="entry name" value="Mur_ligase_cen"/>
</dbReference>
<evidence type="ECO:0000259" key="6">
    <source>
        <dbReference type="Pfam" id="PF08245"/>
    </source>
</evidence>
<gene>
    <name evidence="7" type="ORF">DFR57_105140</name>
</gene>
<sequence>MSIFLTITVCLWLVYLGFRIRKAVHMLQLNSYRNSRLYRWMNSNWKKVITVKDWALILPLIFLFLGMELVAFILLSLVFIIGIVFRSDKPEKKKLAVTARIKRLITTISILYFIIAGVALALIWTQESYLIAGILIIISVTCLYFVLILANVINAPIENSIKNYYYKDAHNMIKQANNLSTIGITGSFGKTSTKFILDTILSSHFNTLKTPESYNTKIGVTITVRNSLKPYHDIFIAEMGAKESGNIKEICELVNHKYAIITAIGEQHLETFKTLENIQKTKYEIVESLPSDGIAFLNKDDVNIMSYKPNATCKKIYFGIDQQDADYVASNIQFHHRGTTFSVKNKRGDLNAVFETKLLGKHNVYNILAAISLAWELNVPLNKLQLGVKKIQPVKHRMEVRKGFGGLSVIDDSFNSNPTGSRLALEVLKSMEGYKILVTPGMIELGDKQYEYNKKFGSYAADACDYVILVGEKQTEPIQDGLKEKNYPADQTYIAKDLNDAIGHIQAIAKQDAIILLENDLPDTYNE</sequence>
<keyword evidence="1 7" id="KW-0436">Ligase</keyword>
<feature type="domain" description="Mur ligase central" evidence="6">
    <location>
        <begin position="184"/>
        <end position="373"/>
    </location>
</feature>
<evidence type="ECO:0000313" key="8">
    <source>
        <dbReference type="Proteomes" id="UP000252585"/>
    </source>
</evidence>
<feature type="transmembrane region" description="Helical" evidence="4">
    <location>
        <begin position="54"/>
        <end position="84"/>
    </location>
</feature>
<dbReference type="GO" id="GO:0005524">
    <property type="term" value="F:ATP binding"/>
    <property type="evidence" value="ECO:0007669"/>
    <property type="project" value="UniProtKB-KW"/>
</dbReference>
<evidence type="ECO:0000256" key="1">
    <source>
        <dbReference type="ARBA" id="ARBA00022598"/>
    </source>
</evidence>
<evidence type="ECO:0000259" key="5">
    <source>
        <dbReference type="Pfam" id="PF02875"/>
    </source>
</evidence>
<proteinExistence type="predicted"/>
<dbReference type="PANTHER" id="PTHR43024:SF1">
    <property type="entry name" value="UDP-N-ACETYLMURAMOYL-TRIPEPTIDE--D-ALANYL-D-ALANINE LIGASE"/>
    <property type="match status" value="1"/>
</dbReference>
<feature type="transmembrane region" description="Helical" evidence="4">
    <location>
        <begin position="130"/>
        <end position="153"/>
    </location>
</feature>
<dbReference type="Gene3D" id="3.40.1190.10">
    <property type="entry name" value="Mur-like, catalytic domain"/>
    <property type="match status" value="1"/>
</dbReference>
<comment type="caution">
    <text evidence="7">The sequence shown here is derived from an EMBL/GenBank/DDBJ whole genome shotgun (WGS) entry which is preliminary data.</text>
</comment>
<evidence type="ECO:0000256" key="2">
    <source>
        <dbReference type="ARBA" id="ARBA00022741"/>
    </source>
</evidence>
<reference evidence="7 8" key="1">
    <citation type="submission" date="2018-07" db="EMBL/GenBank/DDBJ databases">
        <title>Genomic Encyclopedia of Type Strains, Phase IV (KMG-IV): sequencing the most valuable type-strain genomes for metagenomic binning, comparative biology and taxonomic classification.</title>
        <authorList>
            <person name="Goeker M."/>
        </authorList>
    </citation>
    <scope>NUCLEOTIDE SEQUENCE [LARGE SCALE GENOMIC DNA]</scope>
    <source>
        <strain evidence="7 8">DSM 27696</strain>
    </source>
</reference>